<comment type="pathway">
    <text evidence="2">Amino-acid biosynthesis; L-methionine biosynthesis via salvage pathway; L-methionine from S-methyl-5-thio-alpha-D-ribose 1-phosphate: step 1/6.</text>
</comment>
<dbReference type="InterPro" id="IPR042529">
    <property type="entry name" value="IF_2B-like_C"/>
</dbReference>
<dbReference type="NCBIfam" id="TIGR00524">
    <property type="entry name" value="eIF-2B_rel"/>
    <property type="match status" value="1"/>
</dbReference>
<feature type="binding site" evidence="2">
    <location>
        <position position="98"/>
    </location>
    <ligand>
        <name>substrate</name>
    </ligand>
</feature>
<accession>A0ABS6K3Z8</accession>
<dbReference type="InterPro" id="IPR011559">
    <property type="entry name" value="Initiation_fac_2B_a/b/d"/>
</dbReference>
<comment type="caution">
    <text evidence="3">The sequence shown here is derived from an EMBL/GenBank/DDBJ whole genome shotgun (WGS) entry which is preliminary data.</text>
</comment>
<dbReference type="Gene3D" id="3.40.50.10470">
    <property type="entry name" value="Translation initiation factor eif-2b, domain 2"/>
    <property type="match status" value="1"/>
</dbReference>
<dbReference type="EMBL" id="JAHQCX010000002">
    <property type="protein sequence ID" value="MBU9725237.1"/>
    <property type="molecule type" value="Genomic_DNA"/>
</dbReference>
<reference evidence="3 4" key="1">
    <citation type="submission" date="2021-06" db="EMBL/GenBank/DDBJ databases">
        <title>Description of novel taxa of the family Lachnospiraceae.</title>
        <authorList>
            <person name="Chaplin A.V."/>
            <person name="Sokolova S.R."/>
            <person name="Pikina A.P."/>
            <person name="Korzhanova M."/>
            <person name="Belova V."/>
            <person name="Korostin D."/>
            <person name="Efimov B.A."/>
        </authorList>
    </citation>
    <scope>NUCLEOTIDE SEQUENCE [LARGE SCALE GENOMIC DNA]</scope>
    <source>
        <strain evidence="3 4">ASD4241</strain>
    </source>
</reference>
<dbReference type="InterPro" id="IPR037171">
    <property type="entry name" value="NagB/RpiA_transferase-like"/>
</dbReference>
<dbReference type="GO" id="GO:0046523">
    <property type="term" value="F:S-methyl-5-thioribose-1-phosphate isomerase activity"/>
    <property type="evidence" value="ECO:0007669"/>
    <property type="project" value="UniProtKB-EC"/>
</dbReference>
<dbReference type="Gene3D" id="1.20.120.420">
    <property type="entry name" value="translation initiation factor eif-2b, domain 1"/>
    <property type="match status" value="1"/>
</dbReference>
<dbReference type="InterPro" id="IPR027363">
    <property type="entry name" value="M1Pi_N"/>
</dbReference>
<keyword evidence="2" id="KW-0028">Amino-acid biosynthesis</keyword>
<feature type="binding site" evidence="2">
    <location>
        <position position="205"/>
    </location>
    <ligand>
        <name>substrate</name>
    </ligand>
</feature>
<dbReference type="EC" id="5.3.1.23" evidence="2"/>
<dbReference type="Proteomes" id="UP001314681">
    <property type="component" value="Unassembled WGS sequence"/>
</dbReference>
<feature type="binding site" evidence="2">
    <location>
        <begin position="256"/>
        <end position="257"/>
    </location>
    <ligand>
        <name>substrate</name>
    </ligand>
</feature>
<sequence>MEKTIGDDYADNVRLSGDGKKVIIIDQTKLPNIEEYLTLETAEDIYDAIYELKVRGAPAIGICAGYGIYVLARQIHTEDYSDFLQKFREYKEYLDSSRPTAVNLSWALNRMEKVVTGHPQCTVSEILKLLEKECRMIQKEDIKMCRAISEYGLTLISDGDGILTHCNAGPLATSRYGTALGPLFLGKERGMEFRVFADETRPLLQGARLTSYELARGGIDVTLICDNMASLVMKNGWIQACFVGCDRVAANGDAANKIGTSGVAILAKYYGIPFYVLGPGSTVDMACPTGADIRIELRDEQEIKTKFYREPMALPKVKCYNPAFDVTDHSLITAIVTERGICYPPYTENLAEMFRI</sequence>
<dbReference type="NCBIfam" id="TIGR00512">
    <property type="entry name" value="salvage_mtnA"/>
    <property type="match status" value="1"/>
</dbReference>
<protein>
    <recommendedName>
        <fullName evidence="2">Methylthioribose-1-phosphate isomerase</fullName>
        <shortName evidence="2">M1Pi</shortName>
        <shortName evidence="2">MTR-1-P isomerase</shortName>
        <ecNumber evidence="2">5.3.1.23</ecNumber>
    </recommendedName>
    <alternativeName>
        <fullName evidence="2">S-methyl-5-thioribose-1-phosphate isomerase</fullName>
    </alternativeName>
</protein>
<dbReference type="PANTHER" id="PTHR43475">
    <property type="entry name" value="METHYLTHIORIBOSE-1-PHOSPHATE ISOMERASE"/>
    <property type="match status" value="1"/>
</dbReference>
<dbReference type="InterPro" id="IPR005251">
    <property type="entry name" value="IF-M1Pi"/>
</dbReference>
<keyword evidence="4" id="KW-1185">Reference proteome</keyword>
<keyword evidence="1 2" id="KW-0413">Isomerase</keyword>
<comment type="similarity">
    <text evidence="2">Belongs to the EIF-2B alpha/beta/delta subunits family. MtnA subfamily.</text>
</comment>
<evidence type="ECO:0000256" key="2">
    <source>
        <dbReference type="HAMAP-Rule" id="MF_01678"/>
    </source>
</evidence>
<feature type="site" description="Transition state stabilizer" evidence="2">
    <location>
        <position position="166"/>
    </location>
</feature>
<dbReference type="NCBIfam" id="NF004326">
    <property type="entry name" value="PRK05720.1"/>
    <property type="match status" value="1"/>
</dbReference>
<dbReference type="InterPro" id="IPR000649">
    <property type="entry name" value="IF-2B-related"/>
</dbReference>
<name>A0ABS6K3Z8_9FIRM</name>
<feature type="binding site" evidence="2">
    <location>
        <begin position="55"/>
        <end position="57"/>
    </location>
    <ligand>
        <name>substrate</name>
    </ligand>
</feature>
<organism evidence="3 4">
    <name type="scientific">Diplocloster modestus</name>
    <dbReference type="NCBI Taxonomy" id="2850322"/>
    <lineage>
        <taxon>Bacteria</taxon>
        <taxon>Bacillati</taxon>
        <taxon>Bacillota</taxon>
        <taxon>Clostridia</taxon>
        <taxon>Lachnospirales</taxon>
        <taxon>Lachnospiraceae</taxon>
        <taxon>Diplocloster</taxon>
    </lineage>
</organism>
<evidence type="ECO:0000256" key="1">
    <source>
        <dbReference type="ARBA" id="ARBA00023235"/>
    </source>
</evidence>
<gene>
    <name evidence="2 3" type="primary">mtnA</name>
    <name evidence="3" type="ORF">KTH90_04330</name>
</gene>
<comment type="catalytic activity">
    <reaction evidence="2">
        <text>5-(methylsulfanyl)-alpha-D-ribose 1-phosphate = 5-(methylsulfanyl)-D-ribulose 1-phosphate</text>
        <dbReference type="Rhea" id="RHEA:19989"/>
        <dbReference type="ChEBI" id="CHEBI:58533"/>
        <dbReference type="ChEBI" id="CHEBI:58548"/>
        <dbReference type="EC" id="5.3.1.23"/>
    </reaction>
</comment>
<comment type="function">
    <text evidence="2">Catalyzes the interconversion of methylthioribose-1-phosphate (MTR-1-P) into methylthioribulose-1-phosphate (MTRu-1-P).</text>
</comment>
<feature type="active site" description="Proton donor" evidence="2">
    <location>
        <position position="246"/>
    </location>
</feature>
<proteinExistence type="inferred from homology"/>
<dbReference type="HAMAP" id="MF_01678">
    <property type="entry name" value="Salvage_MtnA"/>
    <property type="match status" value="1"/>
</dbReference>
<dbReference type="RefSeq" id="WP_238726333.1">
    <property type="nucleotide sequence ID" value="NZ_JAHQCX010000002.1"/>
</dbReference>
<evidence type="ECO:0000313" key="4">
    <source>
        <dbReference type="Proteomes" id="UP001314681"/>
    </source>
</evidence>
<keyword evidence="2" id="KW-0486">Methionine biosynthesis</keyword>
<dbReference type="Pfam" id="PF01008">
    <property type="entry name" value="IF-2B"/>
    <property type="match status" value="1"/>
</dbReference>
<evidence type="ECO:0000313" key="3">
    <source>
        <dbReference type="EMBL" id="MBU9725237.1"/>
    </source>
</evidence>
<dbReference type="PANTHER" id="PTHR43475:SF1">
    <property type="entry name" value="METHYLTHIORIBOSE-1-PHOSPHATE ISOMERASE"/>
    <property type="match status" value="1"/>
</dbReference>
<dbReference type="SUPFAM" id="SSF100950">
    <property type="entry name" value="NagB/RpiA/CoA transferase-like"/>
    <property type="match status" value="1"/>
</dbReference>